<dbReference type="RefSeq" id="WP_141645645.1">
    <property type="nucleotide sequence ID" value="NZ_VIFM01000131.1"/>
</dbReference>
<organism evidence="1 2">
    <name type="scientific">Myxococcus llanfairpwllgwyngyllgogerychwyrndrobwllllantysiliogogogochensis</name>
    <dbReference type="NCBI Taxonomy" id="2590453"/>
    <lineage>
        <taxon>Bacteria</taxon>
        <taxon>Pseudomonadati</taxon>
        <taxon>Myxococcota</taxon>
        <taxon>Myxococcia</taxon>
        <taxon>Myxococcales</taxon>
        <taxon>Cystobacterineae</taxon>
        <taxon>Myxococcaceae</taxon>
        <taxon>Myxococcus</taxon>
    </lineage>
</organism>
<name>A0A540WUD9_9BACT</name>
<dbReference type="Proteomes" id="UP000315369">
    <property type="component" value="Unassembled WGS sequence"/>
</dbReference>
<dbReference type="OrthoDB" id="7054649at2"/>
<protein>
    <submittedName>
        <fullName evidence="1">Uncharacterized protein</fullName>
    </submittedName>
</protein>
<gene>
    <name evidence="1" type="ORF">FJV41_28080</name>
</gene>
<dbReference type="EMBL" id="VIFM01000131">
    <property type="protein sequence ID" value="TQF12631.1"/>
    <property type="molecule type" value="Genomic_DNA"/>
</dbReference>
<sequence>MSLDAVSLDPHETLYVPMRRRFIKEYLNSSEGQRELHIYYGTKEIYIEELDLHSFGEQLCLEDSFMAGAATRWTPGEPYPWERVKELLEALLAEGIVSREPPTLAFDSETHRKYLAFEARREAPTEPMWWNPDASDVMRKLTGVPLELGFLEAMLPVYRIAHPAIDAEGRHIGESNVFPEAMRMKVETEFKACHFAGSRYRNSAPMNVTALKSMMKHWKPMMHAVLAVRRAFLRDDTVLPDGRWRMGDLHAVACAVLAVPSFMLMRANDPVPNGTLDPVLSNIYRVTDGVRMVAAFMLFLPEEPMTYDTPISSAELLYVSDRDNHYLSTRGVCAGPPNLMEEYFQTLMDGRPVAGEPPTPFEWANDIVPGVDYGQLGLQLYSLQFNLWSYMCRAYEHIRAAVFKVEGESDGFWGRMRERMAHDWEMMRPTRLHTATQRNWAEARYIEMFDRAQRGVSTFREESLVRLQDVFTPVHDAVYETTREHLRGLVRERSGATSGPRMELADAIADATAEYLTLERSALLALENVQRETNALLKRPHPERRLTNKDLALHHRMRAGTIGVLPYLLDVFRDELGVDIDNSPEGTRLSQRGNAA</sequence>
<evidence type="ECO:0000313" key="2">
    <source>
        <dbReference type="Proteomes" id="UP000315369"/>
    </source>
</evidence>
<proteinExistence type="predicted"/>
<accession>A0A540WUD9</accession>
<dbReference type="AlphaFoldDB" id="A0A540WUD9"/>
<keyword evidence="2" id="KW-1185">Reference proteome</keyword>
<evidence type="ECO:0000313" key="1">
    <source>
        <dbReference type="EMBL" id="TQF12631.1"/>
    </source>
</evidence>
<comment type="caution">
    <text evidence="1">The sequence shown here is derived from an EMBL/GenBank/DDBJ whole genome shotgun (WGS) entry which is preliminary data.</text>
</comment>
<reference evidence="1 2" key="1">
    <citation type="submission" date="2019-06" db="EMBL/GenBank/DDBJ databases">
        <authorList>
            <person name="Livingstone P."/>
            <person name="Whitworth D."/>
        </authorList>
    </citation>
    <scope>NUCLEOTIDE SEQUENCE [LARGE SCALE GENOMIC DNA]</scope>
    <source>
        <strain evidence="1 2">AM401</strain>
    </source>
</reference>